<dbReference type="OrthoDB" id="10054243at2759"/>
<feature type="compositionally biased region" description="Polar residues" evidence="1">
    <location>
        <begin position="233"/>
        <end position="246"/>
    </location>
</feature>
<keyword evidence="3" id="KW-1185">Reference proteome</keyword>
<dbReference type="AlphaFoldDB" id="A0A6S7HH37"/>
<feature type="compositionally biased region" description="Polar residues" evidence="1">
    <location>
        <begin position="53"/>
        <end position="63"/>
    </location>
</feature>
<proteinExistence type="predicted"/>
<evidence type="ECO:0000313" key="3">
    <source>
        <dbReference type="Proteomes" id="UP001152795"/>
    </source>
</evidence>
<dbReference type="Proteomes" id="UP001152795">
    <property type="component" value="Unassembled WGS sequence"/>
</dbReference>
<feature type="region of interest" description="Disordered" evidence="1">
    <location>
        <begin position="53"/>
        <end position="73"/>
    </location>
</feature>
<evidence type="ECO:0000256" key="1">
    <source>
        <dbReference type="SAM" id="MobiDB-lite"/>
    </source>
</evidence>
<sequence length="380" mass="43028">MLSCPMLDMSNAAAIVASLSPRRMEIVKTVTPTSSKQTSKLVAVSSFTTEFSVPPSNRVTSNDSTDDCRPQPMKRCRTPYILSKKEAGEILNSEVTELSKASSVKEMRDVINTVERKKELSESLQFPVDLLRGQMLRLSLKDKLFKVFQPAAEDSIDVLWNKCVEIEKDIQKVTTVSKSGSVVNQIVRFAGKQFGSTYRPLRDPRSKEVKNLPFPVDAGNGHYKPFNEVYGTKTKNNRPSATSRTSSQRKKMNFSPLVQHAKNTSMMLQCEECDKWHLVFAKKKLTKRQKATLQDLFDSISYSCGLIFDDIQMPHGIDVYIKDHDCYDHVEKLYYLCGFEPICIHCGEYVPNETEDENCDAYPQCNECGDNAKIIKRATK</sequence>
<protein>
    <submittedName>
        <fullName evidence="2">Uncharacterized protein</fullName>
    </submittedName>
</protein>
<feature type="region of interest" description="Disordered" evidence="1">
    <location>
        <begin position="229"/>
        <end position="249"/>
    </location>
</feature>
<organism evidence="2 3">
    <name type="scientific">Paramuricea clavata</name>
    <name type="common">Red gorgonian</name>
    <name type="synonym">Violescent sea-whip</name>
    <dbReference type="NCBI Taxonomy" id="317549"/>
    <lineage>
        <taxon>Eukaryota</taxon>
        <taxon>Metazoa</taxon>
        <taxon>Cnidaria</taxon>
        <taxon>Anthozoa</taxon>
        <taxon>Octocorallia</taxon>
        <taxon>Malacalcyonacea</taxon>
        <taxon>Plexauridae</taxon>
        <taxon>Paramuricea</taxon>
    </lineage>
</organism>
<reference evidence="2" key="1">
    <citation type="submission" date="2020-04" db="EMBL/GenBank/DDBJ databases">
        <authorList>
            <person name="Alioto T."/>
            <person name="Alioto T."/>
            <person name="Gomez Garrido J."/>
        </authorList>
    </citation>
    <scope>NUCLEOTIDE SEQUENCE</scope>
    <source>
        <strain evidence="2">A484AB</strain>
    </source>
</reference>
<accession>A0A6S7HH37</accession>
<name>A0A6S7HH37_PARCT</name>
<comment type="caution">
    <text evidence="2">The sequence shown here is derived from an EMBL/GenBank/DDBJ whole genome shotgun (WGS) entry which is preliminary data.</text>
</comment>
<gene>
    <name evidence="2" type="ORF">PACLA_8A081987</name>
</gene>
<evidence type="ECO:0000313" key="2">
    <source>
        <dbReference type="EMBL" id="CAB3995290.1"/>
    </source>
</evidence>
<dbReference type="EMBL" id="CACRXK020002633">
    <property type="protein sequence ID" value="CAB3995290.1"/>
    <property type="molecule type" value="Genomic_DNA"/>
</dbReference>